<accession>A0A9P0FWS5</accession>
<keyword evidence="2" id="KW-0963">Cytoplasm</keyword>
<dbReference type="SUPFAM" id="SSF50156">
    <property type="entry name" value="PDZ domain-like"/>
    <property type="match status" value="7"/>
</dbReference>
<feature type="region of interest" description="Disordered" evidence="4">
    <location>
        <begin position="1118"/>
        <end position="1137"/>
    </location>
</feature>
<feature type="region of interest" description="Disordered" evidence="4">
    <location>
        <begin position="674"/>
        <end position="701"/>
    </location>
</feature>
<evidence type="ECO:0000256" key="4">
    <source>
        <dbReference type="SAM" id="MobiDB-lite"/>
    </source>
</evidence>
<feature type="domain" description="PDZ" evidence="5">
    <location>
        <begin position="1028"/>
        <end position="1111"/>
    </location>
</feature>
<feature type="region of interest" description="Disordered" evidence="4">
    <location>
        <begin position="393"/>
        <end position="416"/>
    </location>
</feature>
<dbReference type="CDD" id="cd06685">
    <property type="entry name" value="PDZ7_GRIP1-2-like"/>
    <property type="match status" value="1"/>
</dbReference>
<feature type="domain" description="PDZ" evidence="5">
    <location>
        <begin position="58"/>
        <end position="141"/>
    </location>
</feature>
<dbReference type="GO" id="GO:0005737">
    <property type="term" value="C:cytoplasm"/>
    <property type="evidence" value="ECO:0007669"/>
    <property type="project" value="UniProtKB-SubCell"/>
</dbReference>
<feature type="domain" description="PDZ" evidence="5">
    <location>
        <begin position="163"/>
        <end position="261"/>
    </location>
</feature>
<evidence type="ECO:0000313" key="6">
    <source>
        <dbReference type="EMBL" id="CAH0627417.1"/>
    </source>
</evidence>
<dbReference type="EMBL" id="LR824011">
    <property type="protein sequence ID" value="CAH0627417.1"/>
    <property type="molecule type" value="Genomic_DNA"/>
</dbReference>
<sequence>MKLWKSLKISIGSRDPKSCSQELPQWGGQGYELDVFKSQTSLSTDSGLCTERGLRRTHIELVKPPGKRIGLKLAGRSEPGIVPSIVGFTKDSVAHESDRLAPGDRICSVNGISTARLTNDEVLRLLDNVEERASLEVEYYMPNYGEFHYTSQNSLYITTKLAEVPVEKINGSLGITIRGGLPENSAPSADLVLNSRSLDAQPLVVTHVRPNGAAYNTSRIKPGDRLLKVDHVSLTNKTLSEVHNILQNCPQVTSLTIEYDVSIMESVKLATGPLLIEIERPCNEDLGLFLTNQRCSDDVYSSGSDTYQRVGTCNAIYIDSILPASISDRCGALHPGDQILAFDDHVIDGNNYTAEEVMCYLENCEGGFTRLHVAPRHVVGHCGRYTRENSISGTSTLNAKKHRQRNYRQSSMPKLGLQDDYESPQNFMSMGVCRTESLNIQLEVPPGQSSGLAVHEENAMLVVSHVAAQSPAYRSGCIQIRDRVMSINGHENLTVDVSNEILQRRNDSHNPKYLTLNIEFSMPNTIEASSGVFNVKLAKTTAGLGVTITDTSLSNMAAQQCCVSQSDVHKSYHGCKQKLLSNEEPMVISDIKPGSVAHRSGALSPGDQLLAINGQPLHNLSLDTAFNILQNSPEDIITLKIRKRDLTEDWSNIHKHNAKLTLQSFSNIETKAVVHSGEDSGHHTESPNNSAKESERSHGSNENTAVFTVELIKQENGPLGLTIAGSEDVTQPILLSGLVEGGVAEKCGKLAIGDELLTINGESVLNKPLSEAIKLLQQSGQRVQLQLCRKVTGSLESAESSARDSSHSTSSPGLSNDSAVESWDQNTPVRTSANCVYVIGNSEVIEYAVPDKTRMMDKQPYSPTDEDKLMASNFNSAAPYSINDLPLPNYSLNNSLKTFHYENTCIIPENTLKNKQNITREDDVQQIEILTSNMKDCQLHNMEKSSCKCDYVQMGPYGIVSPKTRRPNWDSDYLNNGIYTVTTPQKSPMKPGVPGTSFQFSTSPIYENEVPGLYSTEAVSPARGSVHHVILYKDAIYDDYGFSVSDGLYERGVYINRIRKGGPADIVGLLRPYDRILQVNGTRTVDYDCCLTVPLIASAGDRLEIIVQRLVTSRDLKNQRLDDSSSPSDSSIVTKTI</sequence>
<feature type="domain" description="PDZ" evidence="5">
    <location>
        <begin position="708"/>
        <end position="791"/>
    </location>
</feature>
<evidence type="ECO:0000256" key="3">
    <source>
        <dbReference type="ARBA" id="ARBA00022737"/>
    </source>
</evidence>
<feature type="compositionally biased region" description="Basic and acidic residues" evidence="4">
    <location>
        <begin position="676"/>
        <end position="685"/>
    </location>
</feature>
<feature type="domain" description="PDZ" evidence="5">
    <location>
        <begin position="534"/>
        <end position="644"/>
    </location>
</feature>
<dbReference type="OrthoDB" id="75502at2759"/>
<keyword evidence="7" id="KW-1185">Reference proteome</keyword>
<dbReference type="InterPro" id="IPR001478">
    <property type="entry name" value="PDZ"/>
</dbReference>
<feature type="compositionally biased region" description="Polar residues" evidence="4">
    <location>
        <begin position="812"/>
        <end position="825"/>
    </location>
</feature>
<feature type="domain" description="PDZ" evidence="5">
    <location>
        <begin position="439"/>
        <end position="504"/>
    </location>
</feature>
<dbReference type="Proteomes" id="UP001154114">
    <property type="component" value="Chromosome 8"/>
</dbReference>
<name>A0A9P0FWS5_CHRIL</name>
<evidence type="ECO:0000313" key="7">
    <source>
        <dbReference type="Proteomes" id="UP001154114"/>
    </source>
</evidence>
<comment type="subcellular location">
    <subcellularLocation>
        <location evidence="1">Cytoplasm</location>
    </subcellularLocation>
</comment>
<feature type="domain" description="PDZ" evidence="5">
    <location>
        <begin position="275"/>
        <end position="363"/>
    </location>
</feature>
<evidence type="ECO:0000256" key="1">
    <source>
        <dbReference type="ARBA" id="ARBA00004496"/>
    </source>
</evidence>
<keyword evidence="3" id="KW-0677">Repeat</keyword>
<dbReference type="PANTHER" id="PTHR46227">
    <property type="entry name" value="GLUTAMATE RECEPTOR-INTERACTING PROTEIN GRIP"/>
    <property type="match status" value="1"/>
</dbReference>
<dbReference type="Gene3D" id="2.30.42.10">
    <property type="match status" value="7"/>
</dbReference>
<protein>
    <recommendedName>
        <fullName evidence="5">PDZ domain-containing protein</fullName>
    </recommendedName>
</protein>
<dbReference type="PANTHER" id="PTHR46227:SF2">
    <property type="entry name" value="FI03335P"/>
    <property type="match status" value="1"/>
</dbReference>
<reference evidence="6" key="1">
    <citation type="submission" date="2021-12" db="EMBL/GenBank/DDBJ databases">
        <authorList>
            <person name="King R."/>
        </authorList>
    </citation>
    <scope>NUCLEOTIDE SEQUENCE</scope>
</reference>
<organism evidence="6 7">
    <name type="scientific">Chrysodeixis includens</name>
    <name type="common">Soybean looper</name>
    <name type="synonym">Pseudoplusia includens</name>
    <dbReference type="NCBI Taxonomy" id="689277"/>
    <lineage>
        <taxon>Eukaryota</taxon>
        <taxon>Metazoa</taxon>
        <taxon>Ecdysozoa</taxon>
        <taxon>Arthropoda</taxon>
        <taxon>Hexapoda</taxon>
        <taxon>Insecta</taxon>
        <taxon>Pterygota</taxon>
        <taxon>Neoptera</taxon>
        <taxon>Endopterygota</taxon>
        <taxon>Lepidoptera</taxon>
        <taxon>Glossata</taxon>
        <taxon>Ditrysia</taxon>
        <taxon>Noctuoidea</taxon>
        <taxon>Noctuidae</taxon>
        <taxon>Plusiinae</taxon>
        <taxon>Chrysodeixis</taxon>
    </lineage>
</organism>
<proteinExistence type="predicted"/>
<dbReference type="AlphaFoldDB" id="A0A9P0FWS5"/>
<gene>
    <name evidence="6" type="ORF">CINC_LOCUS12785</name>
</gene>
<dbReference type="PROSITE" id="PS50106">
    <property type="entry name" value="PDZ"/>
    <property type="match status" value="7"/>
</dbReference>
<feature type="region of interest" description="Disordered" evidence="4">
    <location>
        <begin position="796"/>
        <end position="825"/>
    </location>
</feature>
<evidence type="ECO:0000256" key="2">
    <source>
        <dbReference type="ARBA" id="ARBA00022490"/>
    </source>
</evidence>
<dbReference type="GO" id="GO:0098887">
    <property type="term" value="P:neurotransmitter receptor transport, endosome to postsynaptic membrane"/>
    <property type="evidence" value="ECO:0007669"/>
    <property type="project" value="TreeGrafter"/>
</dbReference>
<evidence type="ECO:0000259" key="5">
    <source>
        <dbReference type="PROSITE" id="PS50106"/>
    </source>
</evidence>
<dbReference type="SMART" id="SM00228">
    <property type="entry name" value="PDZ"/>
    <property type="match status" value="7"/>
</dbReference>
<dbReference type="Pfam" id="PF00595">
    <property type="entry name" value="PDZ"/>
    <property type="match status" value="6"/>
</dbReference>
<dbReference type="InterPro" id="IPR043545">
    <property type="entry name" value="GRIP1/2"/>
</dbReference>
<dbReference type="InterPro" id="IPR036034">
    <property type="entry name" value="PDZ_sf"/>
</dbReference>